<dbReference type="Gene3D" id="3.30.420.10">
    <property type="entry name" value="Ribonuclease H-like superfamily/Ribonuclease H"/>
    <property type="match status" value="1"/>
</dbReference>
<dbReference type="InterPro" id="IPR036397">
    <property type="entry name" value="RNaseH_sf"/>
</dbReference>
<name>A0A3S2MIF8_ORYJA</name>
<dbReference type="GO" id="GO:0009615">
    <property type="term" value="P:response to virus"/>
    <property type="evidence" value="ECO:0007669"/>
    <property type="project" value="TreeGrafter"/>
</dbReference>
<dbReference type="Proteomes" id="UP000283210">
    <property type="component" value="Chromosome 19"/>
</dbReference>
<reference evidence="3 4" key="2">
    <citation type="submission" date="2019-01" db="EMBL/GenBank/DDBJ databases">
        <title>A chromosome length genome reference of the Java medaka (oryzias javanicus).</title>
        <authorList>
            <person name="Herpin A."/>
            <person name="Takehana Y."/>
            <person name="Naruse K."/>
            <person name="Ansai S."/>
            <person name="Kawaguchi M."/>
        </authorList>
    </citation>
    <scope>NUCLEOTIDE SEQUENCE [LARGE SCALE GENOMIC DNA]</scope>
    <source>
        <strain evidence="3">RS831</strain>
        <tissue evidence="3">Whole body</tissue>
    </source>
</reference>
<dbReference type="Pfam" id="PF00665">
    <property type="entry name" value="rve"/>
    <property type="match status" value="1"/>
</dbReference>
<keyword evidence="4" id="KW-1185">Reference proteome</keyword>
<dbReference type="PANTHER" id="PTHR48195:SF1">
    <property type="entry name" value="RIKEN CDNA 2410002F23 GENE"/>
    <property type="match status" value="1"/>
</dbReference>
<evidence type="ECO:0000313" key="3">
    <source>
        <dbReference type="EMBL" id="RVE60104.1"/>
    </source>
</evidence>
<dbReference type="PANTHER" id="PTHR48195">
    <property type="entry name" value="FRIEND VIRUS SUSCEPTIBILITY PROTEIN 1"/>
    <property type="match status" value="1"/>
</dbReference>
<dbReference type="EMBL" id="CM012455">
    <property type="protein sequence ID" value="RVE60104.1"/>
    <property type="molecule type" value="Genomic_DNA"/>
</dbReference>
<dbReference type="InterPro" id="IPR001584">
    <property type="entry name" value="Integrase_cat-core"/>
</dbReference>
<evidence type="ECO:0000313" key="4">
    <source>
        <dbReference type="Proteomes" id="UP000283210"/>
    </source>
</evidence>
<proteinExistence type="predicted"/>
<feature type="compositionally biased region" description="Basic and acidic residues" evidence="1">
    <location>
        <begin position="241"/>
        <end position="250"/>
    </location>
</feature>
<dbReference type="SUPFAM" id="SSF53098">
    <property type="entry name" value="Ribonuclease H-like"/>
    <property type="match status" value="1"/>
</dbReference>
<dbReference type="OrthoDB" id="9909099at2759"/>
<protein>
    <recommendedName>
        <fullName evidence="2">Integrase catalytic domain-containing protein</fullName>
    </recommendedName>
</protein>
<dbReference type="PROSITE" id="PS50994">
    <property type="entry name" value="INTEGRASE"/>
    <property type="match status" value="1"/>
</dbReference>
<feature type="region of interest" description="Disordered" evidence="1">
    <location>
        <begin position="322"/>
        <end position="345"/>
    </location>
</feature>
<evidence type="ECO:0000256" key="1">
    <source>
        <dbReference type="SAM" id="MobiDB-lite"/>
    </source>
</evidence>
<sequence>MRRKRQRVYTPPVVCPVRDNDGQPMFDDGGQPLMTPERQLQPDPVISQTLEDHISEAMLYITRRFRQRPKEPLDLWLIRMMDEGASQAKVDAGDGLRFAGLSRDTAVNANYRLLVRDAGDEMKTVLHLYADAIRGQFPEPSNWSSLDRPWQTLHEGAQRLVRLMVRDALFLGHVDDLMQLNVPKGIRDHIVKTAPPPYKAAVLLLMVGAADHSLGALKAALLGLDGSGDWGAVTPRPPIQDGRDDLRDGGLRPANGPSRKNLWRALKKAGVPFDEIDGLPTDELWKRVLSTKAVDSVEPSAPPAGSSEGSEYDTLMKVAAVAKQKKDEKGQHQHNGSLQQLQRGKSPGQIWQMDFIGPLPMSLGCKYACTAVDTYSGILVAHPCKHANQKATIKCLEKIEQYYGMPLQVQSDNGTHFTGNSVKQWCTDHNVDWIYHVPYHPQAAGLIERMNGLLKSSLRNEDSTGDLTDWRKNLDKVLKQINNRPIAPGVTPMNRMITVATTPEKEPIRMWPEAELPIRAAPGSTGRTFCDPEGGQNSSAGG</sequence>
<dbReference type="GO" id="GO:0015074">
    <property type="term" value="P:DNA integration"/>
    <property type="evidence" value="ECO:0007669"/>
    <property type="project" value="InterPro"/>
</dbReference>
<feature type="compositionally biased region" description="Polar residues" evidence="1">
    <location>
        <begin position="333"/>
        <end position="343"/>
    </location>
</feature>
<gene>
    <name evidence="3" type="ORF">OJAV_G00195070</name>
</gene>
<dbReference type="InterPro" id="IPR053270">
    <property type="entry name" value="Fv1_restriction_factor"/>
</dbReference>
<accession>A0A3S2MIF8</accession>
<reference evidence="3 4" key="1">
    <citation type="submission" date="2018-11" db="EMBL/GenBank/DDBJ databases">
        <authorList>
            <person name="Lopez-Roques C."/>
            <person name="Donnadieu C."/>
            <person name="Bouchez O."/>
            <person name="Klopp C."/>
            <person name="Cabau C."/>
            <person name="Zahm M."/>
        </authorList>
    </citation>
    <scope>NUCLEOTIDE SEQUENCE [LARGE SCALE GENOMIC DNA]</scope>
    <source>
        <strain evidence="3">RS831</strain>
        <tissue evidence="3">Whole body</tissue>
    </source>
</reference>
<feature type="region of interest" description="Disordered" evidence="1">
    <location>
        <begin position="520"/>
        <end position="542"/>
    </location>
</feature>
<organism evidence="3 4">
    <name type="scientific">Oryzias javanicus</name>
    <name type="common">Javanese ricefish</name>
    <name type="synonym">Aplocheilus javanicus</name>
    <dbReference type="NCBI Taxonomy" id="123683"/>
    <lineage>
        <taxon>Eukaryota</taxon>
        <taxon>Metazoa</taxon>
        <taxon>Chordata</taxon>
        <taxon>Craniata</taxon>
        <taxon>Vertebrata</taxon>
        <taxon>Euteleostomi</taxon>
        <taxon>Actinopterygii</taxon>
        <taxon>Neopterygii</taxon>
        <taxon>Teleostei</taxon>
        <taxon>Neoteleostei</taxon>
        <taxon>Acanthomorphata</taxon>
        <taxon>Ovalentaria</taxon>
        <taxon>Atherinomorphae</taxon>
        <taxon>Beloniformes</taxon>
        <taxon>Adrianichthyidae</taxon>
        <taxon>Oryziinae</taxon>
        <taxon>Oryzias</taxon>
    </lineage>
</organism>
<dbReference type="GO" id="GO:0005794">
    <property type="term" value="C:Golgi apparatus"/>
    <property type="evidence" value="ECO:0007669"/>
    <property type="project" value="TreeGrafter"/>
</dbReference>
<feature type="region of interest" description="Disordered" evidence="1">
    <location>
        <begin position="232"/>
        <end position="258"/>
    </location>
</feature>
<feature type="domain" description="Integrase catalytic" evidence="2">
    <location>
        <begin position="343"/>
        <end position="500"/>
    </location>
</feature>
<dbReference type="AlphaFoldDB" id="A0A3S2MIF8"/>
<dbReference type="GO" id="GO:0003676">
    <property type="term" value="F:nucleic acid binding"/>
    <property type="evidence" value="ECO:0007669"/>
    <property type="project" value="InterPro"/>
</dbReference>
<dbReference type="InterPro" id="IPR012337">
    <property type="entry name" value="RNaseH-like_sf"/>
</dbReference>
<evidence type="ECO:0000259" key="2">
    <source>
        <dbReference type="PROSITE" id="PS50994"/>
    </source>
</evidence>